<sequence>MLAHGAPVLSQAPVIFTLTSLFLNWRALLNIPSHPLQTLKTTLSCPIPRHNIATTFDQTGPRGSLKRYPNIGLTSSVSLALPNHTSTIWNRMGCQTKTTVPILIALLQDRRTVVPLSSQLSSVKHQARISLV</sequence>
<evidence type="ECO:0000313" key="1">
    <source>
        <dbReference type="EMBL" id="CBF82232.1"/>
    </source>
</evidence>
<dbReference type="GeneID" id="74896527"/>
<gene>
    <name evidence="1" type="ORF">ANIA_10655</name>
</gene>
<dbReference type="RefSeq" id="XP_050468304.1">
    <property type="nucleotide sequence ID" value="XM_050612374.1"/>
</dbReference>
<dbReference type="HOGENOM" id="CLU_1917046_0_0_1"/>
<dbReference type="AlphaFoldDB" id="C8VH33"/>
<dbReference type="InParanoid" id="C8VH33"/>
<dbReference type="Proteomes" id="UP000000560">
    <property type="component" value="Chromosome V"/>
</dbReference>
<keyword evidence="2" id="KW-1185">Reference proteome</keyword>
<name>C8VH33_EMENI</name>
<reference evidence="2" key="2">
    <citation type="journal article" date="2009" name="Fungal Genet. Biol.">
        <title>The 2008 update of the Aspergillus nidulans genome annotation: a community effort.</title>
        <authorList>
            <person name="Wortman J.R."/>
            <person name="Gilsenan J.M."/>
            <person name="Joardar V."/>
            <person name="Deegan J."/>
            <person name="Clutterbuck J."/>
            <person name="Andersen M.R."/>
            <person name="Archer D."/>
            <person name="Bencina M."/>
            <person name="Braus G."/>
            <person name="Coutinho P."/>
            <person name="von Dohren H."/>
            <person name="Doonan J."/>
            <person name="Driessen A.J."/>
            <person name="Durek P."/>
            <person name="Espeso E."/>
            <person name="Fekete E."/>
            <person name="Flipphi M."/>
            <person name="Estrada C.G."/>
            <person name="Geysens S."/>
            <person name="Goldman G."/>
            <person name="de Groot P.W."/>
            <person name="Hansen K."/>
            <person name="Harris S.D."/>
            <person name="Heinekamp T."/>
            <person name="Helmstaedt K."/>
            <person name="Henrissat B."/>
            <person name="Hofmann G."/>
            <person name="Homan T."/>
            <person name="Horio T."/>
            <person name="Horiuchi H."/>
            <person name="James S."/>
            <person name="Jones M."/>
            <person name="Karaffa L."/>
            <person name="Karanyi Z."/>
            <person name="Kato M."/>
            <person name="Keller N."/>
            <person name="Kelly D.E."/>
            <person name="Kiel J.A."/>
            <person name="Kim J.M."/>
            <person name="van der Klei I.J."/>
            <person name="Klis F.M."/>
            <person name="Kovalchuk A."/>
            <person name="Krasevec N."/>
            <person name="Kubicek C.P."/>
            <person name="Liu B."/>
            <person name="Maccabe A."/>
            <person name="Meyer V."/>
            <person name="Mirabito P."/>
            <person name="Miskei M."/>
            <person name="Mos M."/>
            <person name="Mullins J."/>
            <person name="Nelson D.R."/>
            <person name="Nielsen J."/>
            <person name="Oakley B.R."/>
            <person name="Osmani S.A."/>
            <person name="Pakula T."/>
            <person name="Paszewski A."/>
            <person name="Paulsen I."/>
            <person name="Pilsyk S."/>
            <person name="Pocsi I."/>
            <person name="Punt P.J."/>
            <person name="Ram A.F."/>
            <person name="Ren Q."/>
            <person name="Robellet X."/>
            <person name="Robson G."/>
            <person name="Seiboth B."/>
            <person name="van Solingen P."/>
            <person name="Specht T."/>
            <person name="Sun J."/>
            <person name="Taheri-Talesh N."/>
            <person name="Takeshita N."/>
            <person name="Ussery D."/>
            <person name="vanKuyk P.A."/>
            <person name="Visser H."/>
            <person name="van de Vondervoort P.J."/>
            <person name="de Vries R.P."/>
            <person name="Walton J."/>
            <person name="Xiang X."/>
            <person name="Xiong Y."/>
            <person name="Zeng A.P."/>
            <person name="Brandt B.W."/>
            <person name="Cornell M.J."/>
            <person name="van den Hondel C.A."/>
            <person name="Visser J."/>
            <person name="Oliver S.G."/>
            <person name="Turner G."/>
        </authorList>
    </citation>
    <scope>GENOME REANNOTATION</scope>
    <source>
        <strain evidence="2">FGSC A4 / ATCC 38163 / CBS 112.46 / NRRL 194 / M139</strain>
    </source>
</reference>
<accession>C8VH33</accession>
<evidence type="ECO:0000313" key="2">
    <source>
        <dbReference type="Proteomes" id="UP000000560"/>
    </source>
</evidence>
<dbReference type="EMBL" id="BN001305">
    <property type="protein sequence ID" value="CBF82232.1"/>
    <property type="molecule type" value="Genomic_DNA"/>
</dbReference>
<reference evidence="2" key="1">
    <citation type="journal article" date="2005" name="Nature">
        <title>Sequencing of Aspergillus nidulans and comparative analysis with A. fumigatus and A. oryzae.</title>
        <authorList>
            <person name="Galagan J.E."/>
            <person name="Calvo S.E."/>
            <person name="Cuomo C."/>
            <person name="Ma L.J."/>
            <person name="Wortman J.R."/>
            <person name="Batzoglou S."/>
            <person name="Lee S.I."/>
            <person name="Basturkmen M."/>
            <person name="Spevak C.C."/>
            <person name="Clutterbuck J."/>
            <person name="Kapitonov V."/>
            <person name="Jurka J."/>
            <person name="Scazzocchio C."/>
            <person name="Farman M."/>
            <person name="Butler J."/>
            <person name="Purcell S."/>
            <person name="Harris S."/>
            <person name="Braus G.H."/>
            <person name="Draht O."/>
            <person name="Busch S."/>
            <person name="D'Enfert C."/>
            <person name="Bouchier C."/>
            <person name="Goldman G.H."/>
            <person name="Bell-Pedersen D."/>
            <person name="Griffiths-Jones S."/>
            <person name="Doonan J.H."/>
            <person name="Yu J."/>
            <person name="Vienken K."/>
            <person name="Pain A."/>
            <person name="Freitag M."/>
            <person name="Selker E.U."/>
            <person name="Archer D.B."/>
            <person name="Penalva M.A."/>
            <person name="Oakley B.R."/>
            <person name="Momany M."/>
            <person name="Tanaka T."/>
            <person name="Kumagai T."/>
            <person name="Asai K."/>
            <person name="Machida M."/>
            <person name="Nierman W.C."/>
            <person name="Denning D.W."/>
            <person name="Caddick M."/>
            <person name="Hynes M."/>
            <person name="Paoletti M."/>
            <person name="Fischer R."/>
            <person name="Miller B."/>
            <person name="Dyer P."/>
            <person name="Sachs M.S."/>
            <person name="Osmani S.A."/>
            <person name="Birren B.W."/>
        </authorList>
    </citation>
    <scope>NUCLEOTIDE SEQUENCE [LARGE SCALE GENOMIC DNA]</scope>
    <source>
        <strain evidence="2">FGSC A4 / ATCC 38163 / CBS 112.46 / NRRL 194 / M139</strain>
    </source>
</reference>
<organism evidence="1 2">
    <name type="scientific">Emericella nidulans (strain FGSC A4 / ATCC 38163 / CBS 112.46 / NRRL 194 / M139)</name>
    <name type="common">Aspergillus nidulans</name>
    <dbReference type="NCBI Taxonomy" id="227321"/>
    <lineage>
        <taxon>Eukaryota</taxon>
        <taxon>Fungi</taxon>
        <taxon>Dikarya</taxon>
        <taxon>Ascomycota</taxon>
        <taxon>Pezizomycotina</taxon>
        <taxon>Eurotiomycetes</taxon>
        <taxon>Eurotiomycetidae</taxon>
        <taxon>Eurotiales</taxon>
        <taxon>Aspergillaceae</taxon>
        <taxon>Aspergillus</taxon>
        <taxon>Aspergillus subgen. Nidulantes</taxon>
    </lineage>
</organism>
<protein>
    <submittedName>
        <fullName evidence="1">Uncharacterized protein</fullName>
    </submittedName>
</protein>
<dbReference type="KEGG" id="ani:ANIA_10655"/>
<proteinExistence type="predicted"/>